<reference evidence="3 4" key="1">
    <citation type="submission" date="2018-10" db="EMBL/GenBank/DDBJ databases">
        <title>Natronolimnobius sp. XQ-INN 246 isolated from Inner Mongolia Autonomous Region of China.</title>
        <authorList>
            <person name="Xue Q."/>
        </authorList>
    </citation>
    <scope>NUCLEOTIDE SEQUENCE [LARGE SCALE GENOMIC DNA]</scope>
    <source>
        <strain evidence="3 4">XQ-INN 246</strain>
    </source>
</reference>
<evidence type="ECO:0000313" key="3">
    <source>
        <dbReference type="EMBL" id="THE65560.1"/>
    </source>
</evidence>
<organism evidence="3 4">
    <name type="scientific">Salinadaptatus halalkaliphilus</name>
    <dbReference type="NCBI Taxonomy" id="2419781"/>
    <lineage>
        <taxon>Archaea</taxon>
        <taxon>Methanobacteriati</taxon>
        <taxon>Methanobacteriota</taxon>
        <taxon>Stenosarchaea group</taxon>
        <taxon>Halobacteria</taxon>
        <taxon>Halobacteriales</taxon>
        <taxon>Natrialbaceae</taxon>
        <taxon>Salinadaptatus</taxon>
    </lineage>
</organism>
<comment type="caution">
    <text evidence="3">The sequence shown here is derived from an EMBL/GenBank/DDBJ whole genome shotgun (WGS) entry which is preliminary data.</text>
</comment>
<dbReference type="AlphaFoldDB" id="A0A4S3TPE8"/>
<evidence type="ECO:0000313" key="4">
    <source>
        <dbReference type="Proteomes" id="UP000318864"/>
    </source>
</evidence>
<sequence length="172" mass="18810">MTETDPSSIRSLAISPADATNAYAYTQENPGDAVLRVTPPFHGRMRARLHVYQIDDTPVTGAVHVDPAAVIDDDVLAAYPHLQDEGHTNAEDEGHTNAEDEGHTNADGDDGTIHADESDDVTADTSTSTERRRKRRAEAVDRWRTRAQDAIVETVALETDTETHRVDVKLIG</sequence>
<evidence type="ECO:0000256" key="1">
    <source>
        <dbReference type="SAM" id="MobiDB-lite"/>
    </source>
</evidence>
<dbReference type="EMBL" id="RBZW01000019">
    <property type="protein sequence ID" value="THE65560.1"/>
    <property type="molecule type" value="Genomic_DNA"/>
</dbReference>
<evidence type="ECO:0000259" key="2">
    <source>
        <dbReference type="Pfam" id="PF26033"/>
    </source>
</evidence>
<dbReference type="OrthoDB" id="199191at2157"/>
<dbReference type="Pfam" id="PF26033">
    <property type="entry name" value="DUF8009"/>
    <property type="match status" value="1"/>
</dbReference>
<proteinExistence type="predicted"/>
<dbReference type="RefSeq" id="WP_141463991.1">
    <property type="nucleotide sequence ID" value="NZ_RBZW01000019.1"/>
</dbReference>
<dbReference type="Proteomes" id="UP000318864">
    <property type="component" value="Unassembled WGS sequence"/>
</dbReference>
<protein>
    <recommendedName>
        <fullName evidence="2">DUF8009 domain-containing protein</fullName>
    </recommendedName>
</protein>
<name>A0A4S3TPE8_9EURY</name>
<feature type="compositionally biased region" description="Basic and acidic residues" evidence="1">
    <location>
        <begin position="85"/>
        <end position="116"/>
    </location>
</feature>
<feature type="region of interest" description="Disordered" evidence="1">
    <location>
        <begin position="85"/>
        <end position="141"/>
    </location>
</feature>
<dbReference type="InterPro" id="IPR058322">
    <property type="entry name" value="DUF8009"/>
</dbReference>
<keyword evidence="4" id="KW-1185">Reference proteome</keyword>
<gene>
    <name evidence="3" type="ORF">D8Y22_07030</name>
</gene>
<accession>A0A4S3TPE8</accession>
<feature type="domain" description="DUF8009" evidence="2">
    <location>
        <begin position="3"/>
        <end position="171"/>
    </location>
</feature>